<protein>
    <recommendedName>
        <fullName evidence="8">Secretion system C-terminal sorting domain-containing protein</fullName>
    </recommendedName>
</protein>
<evidence type="ECO:0000259" key="5">
    <source>
        <dbReference type="Pfam" id="PF18962"/>
    </source>
</evidence>
<organism evidence="6 7">
    <name type="scientific">Haliscomenobacter hydrossis (strain ATCC 27775 / DSM 1100 / LMG 10767 / O)</name>
    <dbReference type="NCBI Taxonomy" id="760192"/>
    <lineage>
        <taxon>Bacteria</taxon>
        <taxon>Pseudomonadati</taxon>
        <taxon>Bacteroidota</taxon>
        <taxon>Saprospiria</taxon>
        <taxon>Saprospirales</taxon>
        <taxon>Haliscomenobacteraceae</taxon>
        <taxon>Haliscomenobacter</taxon>
    </lineage>
</organism>
<feature type="domain" description="Secretion system C-terminal sorting" evidence="5">
    <location>
        <begin position="1218"/>
        <end position="1282"/>
    </location>
</feature>
<dbReference type="eggNOG" id="COG4447">
    <property type="taxonomic scope" value="Bacteria"/>
</dbReference>
<feature type="chain" id="PRO_5003316950" description="Secretion system C-terminal sorting domain-containing protein" evidence="3">
    <location>
        <begin position="19"/>
        <end position="1292"/>
    </location>
</feature>
<proteinExistence type="predicted"/>
<evidence type="ECO:0000256" key="3">
    <source>
        <dbReference type="SAM" id="SignalP"/>
    </source>
</evidence>
<reference key="2">
    <citation type="submission" date="2011-04" db="EMBL/GenBank/DDBJ databases">
        <title>Complete sequence of chromosome of Haliscomenobacter hydrossis DSM 1100.</title>
        <authorList>
            <consortium name="US DOE Joint Genome Institute (JGI-PGF)"/>
            <person name="Lucas S."/>
            <person name="Han J."/>
            <person name="Lapidus A."/>
            <person name="Bruce D."/>
            <person name="Goodwin L."/>
            <person name="Pitluck S."/>
            <person name="Peters L."/>
            <person name="Kyrpides N."/>
            <person name="Mavromatis K."/>
            <person name="Ivanova N."/>
            <person name="Ovchinnikova G."/>
            <person name="Pagani I."/>
            <person name="Daligault H."/>
            <person name="Detter J.C."/>
            <person name="Han C."/>
            <person name="Land M."/>
            <person name="Hauser L."/>
            <person name="Markowitz V."/>
            <person name="Cheng J.-F."/>
            <person name="Hugenholtz P."/>
            <person name="Woyke T."/>
            <person name="Wu D."/>
            <person name="Verbarg S."/>
            <person name="Frueling A."/>
            <person name="Brambilla E."/>
            <person name="Klenk H.-P."/>
            <person name="Eisen J.A."/>
        </authorList>
    </citation>
    <scope>NUCLEOTIDE SEQUENCE</scope>
    <source>
        <strain>DSM 1100</strain>
    </source>
</reference>
<dbReference type="HOGENOM" id="CLU_262117_0_0_10"/>
<evidence type="ECO:0000313" key="6">
    <source>
        <dbReference type="EMBL" id="AEE52235.1"/>
    </source>
</evidence>
<dbReference type="Proteomes" id="UP000008461">
    <property type="component" value="Chromosome"/>
</dbReference>
<feature type="domain" description="Photosynthesis system II assembly factor Ycf48/Hcf136-like" evidence="4">
    <location>
        <begin position="137"/>
        <end position="250"/>
    </location>
</feature>
<gene>
    <name evidence="6" type="ordered locus">Halhy_4391</name>
</gene>
<dbReference type="Gene3D" id="2.130.10.10">
    <property type="entry name" value="YVTN repeat-like/Quinoprotein amine dehydrogenase"/>
    <property type="match status" value="2"/>
</dbReference>
<dbReference type="GO" id="GO:0009523">
    <property type="term" value="C:photosystem II"/>
    <property type="evidence" value="ECO:0007669"/>
    <property type="project" value="UniProtKB-KW"/>
</dbReference>
<evidence type="ECO:0008006" key="8">
    <source>
        <dbReference type="Google" id="ProtNLM"/>
    </source>
</evidence>
<keyword evidence="2" id="KW-0604">Photosystem II</keyword>
<name>F4KQV0_HALH1</name>
<reference evidence="6 7" key="1">
    <citation type="journal article" date="2011" name="Stand. Genomic Sci.">
        <title>Complete genome sequence of Haliscomenobacter hydrossis type strain (O).</title>
        <authorList>
            <consortium name="US DOE Joint Genome Institute (JGI-PGF)"/>
            <person name="Daligault H."/>
            <person name="Lapidus A."/>
            <person name="Zeytun A."/>
            <person name="Nolan M."/>
            <person name="Lucas S."/>
            <person name="Del Rio T.G."/>
            <person name="Tice H."/>
            <person name="Cheng J.F."/>
            <person name="Tapia R."/>
            <person name="Han C."/>
            <person name="Goodwin L."/>
            <person name="Pitluck S."/>
            <person name="Liolios K."/>
            <person name="Pagani I."/>
            <person name="Ivanova N."/>
            <person name="Huntemann M."/>
            <person name="Mavromatis K."/>
            <person name="Mikhailova N."/>
            <person name="Pati A."/>
            <person name="Chen A."/>
            <person name="Palaniappan K."/>
            <person name="Land M."/>
            <person name="Hauser L."/>
            <person name="Brambilla E.M."/>
            <person name="Rohde M."/>
            <person name="Verbarg S."/>
            <person name="Goker M."/>
            <person name="Bristow J."/>
            <person name="Eisen J.A."/>
            <person name="Markowitz V."/>
            <person name="Hugenholtz P."/>
            <person name="Kyrpides N.C."/>
            <person name="Klenk H.P."/>
            <person name="Woyke T."/>
        </authorList>
    </citation>
    <scope>NUCLEOTIDE SEQUENCE [LARGE SCALE GENOMIC DNA]</scope>
    <source>
        <strain evidence="7">ATCC 27775 / DSM 1100 / LMG 10767 / O</strain>
    </source>
</reference>
<dbReference type="GO" id="GO:0015979">
    <property type="term" value="P:photosynthesis"/>
    <property type="evidence" value="ECO:0007669"/>
    <property type="project" value="UniProtKB-KW"/>
</dbReference>
<evidence type="ECO:0000256" key="2">
    <source>
        <dbReference type="ARBA" id="ARBA00023276"/>
    </source>
</evidence>
<dbReference type="Pfam" id="PF14870">
    <property type="entry name" value="PSII_BNR"/>
    <property type="match status" value="1"/>
</dbReference>
<keyword evidence="7" id="KW-1185">Reference proteome</keyword>
<dbReference type="SUPFAM" id="SSF110296">
    <property type="entry name" value="Oligoxyloglucan reducing end-specific cellobiohydrolase"/>
    <property type="match status" value="1"/>
</dbReference>
<dbReference type="RefSeq" id="WP_013766773.1">
    <property type="nucleotide sequence ID" value="NC_015510.1"/>
</dbReference>
<evidence type="ECO:0000259" key="4">
    <source>
        <dbReference type="Pfam" id="PF14870"/>
    </source>
</evidence>
<dbReference type="PANTHER" id="PTHR47199:SF2">
    <property type="entry name" value="PHOTOSYSTEM II STABILITY_ASSEMBLY FACTOR HCF136, CHLOROPLASTIC"/>
    <property type="match status" value="1"/>
</dbReference>
<dbReference type="PANTHER" id="PTHR47199">
    <property type="entry name" value="PHOTOSYSTEM II STABILITY/ASSEMBLY FACTOR HCF136, CHLOROPLASTIC"/>
    <property type="match status" value="1"/>
</dbReference>
<dbReference type="STRING" id="760192.Halhy_4391"/>
<dbReference type="KEGG" id="hhy:Halhy_4391"/>
<dbReference type="Pfam" id="PF18962">
    <property type="entry name" value="Por_Secre_tail"/>
    <property type="match status" value="1"/>
</dbReference>
<keyword evidence="1" id="KW-0602">Photosynthesis</keyword>
<dbReference type="InterPro" id="IPR026444">
    <property type="entry name" value="Secre_tail"/>
</dbReference>
<dbReference type="NCBIfam" id="TIGR04183">
    <property type="entry name" value="Por_Secre_tail"/>
    <property type="match status" value="1"/>
</dbReference>
<keyword evidence="3" id="KW-0732">Signal</keyword>
<dbReference type="EMBL" id="CP002691">
    <property type="protein sequence ID" value="AEE52235.1"/>
    <property type="molecule type" value="Genomic_DNA"/>
</dbReference>
<accession>F4KQV0</accession>
<sequence>MRTKLLFLALLMSTSVMGQWKSLYRGTDSLNRFLNASFYSLSEGFVVSDLWVGFTADSGRTYQHKFIENNNVDYNKNPVNLTFGFYYADVKAFGNNKLLVAGEYANEPAILQSTNNGNTWKVVYHFPYTFNSSRENYVSRMEFPVNNDIGYVVFSDGIVKTTNGGNTWTQSRNMAMVGRQLTVMDFANNLVGYVAGEQSLLKTTDGGTNWSLLNAPFQVKAISAVNNNLVYVLSTNNNIYYSNNGGASWVLTNRPITHLDADNIYFVNDSVGYTAYGYVYQTRNRGKSWERLPADRDPEVGQLIPYNADVMWACGDGERLAMTTNRGGKPIPRAYVDYDVSQVCGTGQLPLISQSNTSYQHHWYLNNRSIARTYNTIVPQGVQDTIKLVVSDGIQKDSMIRIVDYEGYFTIKLESISLQDTICSGVRPQFTILKSQPGVSYVVNGIAPVFGTGSDLTLAGYAGADPSATLPFTVYAATENQCGRQSKQQIHLIHVINSVPGIDVVNGDTVCMDKVFYIRVQNTRKTYEYWADAGLPKVKGTGGTILIPCRTPFLKQLRSTGLTGPAVNFVSFYVFVRHEKFHCEDGIGHRITCYARRSGAQFQVLGMENFKGDTLRLLNQSEQSQSYFWTFDRGASYERNDTRVPIGLRYNRQGIRKITLYAYTKEGCVDSLTRNLEVFTKIGETPSGTVCNAESGQVHVDSFLVNKYFDNRTIYEDEYGSRILAGTFRDPSHIIRYLYPESGWYALKYNKAGKLMWKLEYPGFDYAENYSIEQAIGDSKGNTYLLGYGQGNVLFSGYAPRLGTPTPGPGAFIAKVSPSGELLWVKHFYNQFFSAHLNTNMCRGSMLRGKNDDFYYITQRKSGYDFFVDNTLVVDYAEKQEGIVIHFNSAGQVLRKKPFPSLYASFELGNVPFPVPTSYTFNPPAVWSSNGTMAIYTQIDTTTKSSNLDGLVLPFDVRQVNTHLFFLDTVSLKLQSIKPVYKLLQNQKASVNPDAFTVDEFGNYYISYTQLNYFHRSKPTYELDTLKAKTYVAAFDGQGEMTWVKKTEGLQVSNLFAEKGRLKLAGLNFHMYSGASFQYLLNHSPAYENTKKLTFFSDTASFSGQGKYGLGSIDAVVATLNAENGDLLDLTHLGTPKMEATMTMAKGYGSQIWVSSTVGTNVYAPSEAENTYSVLKTFKLPISNNCSSSYLIPEALPLAPAALPKNNLYLPAGSINAFPNPVQDQLTLSTTGRNSNIQSITVMDQLGRKIWTKTGLDVRQFQLDTRAFPKGQVYVVEVQMAEGLVRVRVVKQ</sequence>
<evidence type="ECO:0000256" key="1">
    <source>
        <dbReference type="ARBA" id="ARBA00022531"/>
    </source>
</evidence>
<dbReference type="InterPro" id="IPR015943">
    <property type="entry name" value="WD40/YVTN_repeat-like_dom_sf"/>
</dbReference>
<evidence type="ECO:0000313" key="7">
    <source>
        <dbReference type="Proteomes" id="UP000008461"/>
    </source>
</evidence>
<feature type="signal peptide" evidence="3">
    <location>
        <begin position="1"/>
        <end position="18"/>
    </location>
</feature>
<dbReference type="OrthoDB" id="673970at2"/>
<dbReference type="InterPro" id="IPR028203">
    <property type="entry name" value="PSII_CF48-like_dom"/>
</dbReference>